<feature type="chain" id="PRO_5020888622" evidence="1">
    <location>
        <begin position="23"/>
        <end position="280"/>
    </location>
</feature>
<proteinExistence type="predicted"/>
<gene>
    <name evidence="2" type="ORF">EZ444_02705</name>
</gene>
<sequence length="280" mass="31360">MMKPLITSLFFLLIFITCSANAQHLKIPQRPVNALRGSAFVATIRDSMLSPVERERLMLKEVGQGNVPDFYRNFLPVIATATIEGKLFTIKYFVAPDYLVIGSDDDYFYSPLTAAAAQKIADKLDCSLPTRKMSNRIYQSAIFKLTPEPIPPSMRMITVPVFEDHNGLVHQQLDRIGAKPGSLVAGNKKDVVISNKITAADGSLSVVIYGWHKPDGKAIQPLYNGHKYDWVDYSHGIRLVQNQVYLNGRKTTIKKILKSKTLHVLLSDEGVIRMPKYPVN</sequence>
<keyword evidence="1" id="KW-0732">Signal</keyword>
<comment type="caution">
    <text evidence="2">The sequence shown here is derived from an EMBL/GenBank/DDBJ whole genome shotgun (WGS) entry which is preliminary data.</text>
</comment>
<name>A0A4R0NJJ4_9SPHI</name>
<dbReference type="RefSeq" id="WP_131606967.1">
    <property type="nucleotide sequence ID" value="NZ_SJSM01000001.1"/>
</dbReference>
<accession>A0A4R0NJJ4</accession>
<evidence type="ECO:0000313" key="2">
    <source>
        <dbReference type="EMBL" id="TCC99602.1"/>
    </source>
</evidence>
<organism evidence="2 3">
    <name type="scientific">Pedobacter hiemivivus</name>
    <dbReference type="NCBI Taxonomy" id="2530454"/>
    <lineage>
        <taxon>Bacteria</taxon>
        <taxon>Pseudomonadati</taxon>
        <taxon>Bacteroidota</taxon>
        <taxon>Sphingobacteriia</taxon>
        <taxon>Sphingobacteriales</taxon>
        <taxon>Sphingobacteriaceae</taxon>
        <taxon>Pedobacter</taxon>
    </lineage>
</organism>
<feature type="signal peptide" evidence="1">
    <location>
        <begin position="1"/>
        <end position="22"/>
    </location>
</feature>
<dbReference type="AlphaFoldDB" id="A0A4R0NJJ4"/>
<dbReference type="OrthoDB" id="262081at2"/>
<evidence type="ECO:0000313" key="3">
    <source>
        <dbReference type="Proteomes" id="UP000291117"/>
    </source>
</evidence>
<dbReference type="EMBL" id="SJSM01000001">
    <property type="protein sequence ID" value="TCC99602.1"/>
    <property type="molecule type" value="Genomic_DNA"/>
</dbReference>
<evidence type="ECO:0000256" key="1">
    <source>
        <dbReference type="SAM" id="SignalP"/>
    </source>
</evidence>
<dbReference type="Proteomes" id="UP000291117">
    <property type="component" value="Unassembled WGS sequence"/>
</dbReference>
<protein>
    <submittedName>
        <fullName evidence="2">Uncharacterized protein</fullName>
    </submittedName>
</protein>
<keyword evidence="3" id="KW-1185">Reference proteome</keyword>
<reference evidence="2 3" key="1">
    <citation type="submission" date="2019-02" db="EMBL/GenBank/DDBJ databases">
        <title>Pedobacter sp. RP-3-8 sp. nov., isolated from Arctic soil.</title>
        <authorList>
            <person name="Dahal R.H."/>
        </authorList>
    </citation>
    <scope>NUCLEOTIDE SEQUENCE [LARGE SCALE GENOMIC DNA]</scope>
    <source>
        <strain evidence="2 3">RP-3-8</strain>
    </source>
</reference>